<dbReference type="HOGENOM" id="CLU_027158_0_0_10"/>
<gene>
    <name evidence="5" type="ORF">Hsw_4057</name>
</gene>
<evidence type="ECO:0000256" key="1">
    <source>
        <dbReference type="ARBA" id="ARBA00022801"/>
    </source>
</evidence>
<keyword evidence="1 5" id="KW-0378">Hydrolase</keyword>
<evidence type="ECO:0000313" key="5">
    <source>
        <dbReference type="EMBL" id="AHJ99652.1"/>
    </source>
</evidence>
<proteinExistence type="inferred from homology"/>
<protein>
    <submittedName>
        <fullName evidence="5">Glycoside hydrolase family protein</fullName>
    </submittedName>
</protein>
<dbReference type="KEGG" id="hsw:Hsw_4057"/>
<feature type="binding site" evidence="4">
    <location>
        <position position="254"/>
    </location>
    <ligand>
        <name>substrate</name>
    </ligand>
</feature>
<feature type="active site" description="Nucleophile" evidence="3">
    <location>
        <position position="120"/>
    </location>
</feature>
<dbReference type="SUPFAM" id="SSF48208">
    <property type="entry name" value="Six-hairpin glycosidases"/>
    <property type="match status" value="1"/>
</dbReference>
<dbReference type="Gene3D" id="1.50.10.10">
    <property type="match status" value="1"/>
</dbReference>
<dbReference type="Proteomes" id="UP000019423">
    <property type="component" value="Chromosome"/>
</dbReference>
<evidence type="ECO:0000313" key="6">
    <source>
        <dbReference type="Proteomes" id="UP000019423"/>
    </source>
</evidence>
<name>W8F6K0_9BACT</name>
<dbReference type="InterPro" id="IPR012341">
    <property type="entry name" value="6hp_glycosidase-like_sf"/>
</dbReference>
<dbReference type="GO" id="GO:0000272">
    <property type="term" value="P:polysaccharide catabolic process"/>
    <property type="evidence" value="ECO:0007669"/>
    <property type="project" value="TreeGrafter"/>
</dbReference>
<evidence type="ECO:0000256" key="3">
    <source>
        <dbReference type="PIRSR" id="PIRSR610905-1"/>
    </source>
</evidence>
<dbReference type="STRING" id="1227739.Hsw_4057"/>
<dbReference type="eggNOG" id="COG1331">
    <property type="taxonomic scope" value="Bacteria"/>
</dbReference>
<accession>W8F6K0</accession>
<comment type="similarity">
    <text evidence="2">Belongs to the glycosyl hydrolase 88 family.</text>
</comment>
<dbReference type="GO" id="GO:0052757">
    <property type="term" value="F:chondroitin hydrolase activity"/>
    <property type="evidence" value="ECO:0007669"/>
    <property type="project" value="TreeGrafter"/>
</dbReference>
<evidence type="ECO:0000256" key="4">
    <source>
        <dbReference type="PIRSR" id="PIRSR610905-2"/>
    </source>
</evidence>
<feature type="binding site" evidence="4">
    <location>
        <position position="250"/>
    </location>
    <ligand>
        <name>substrate</name>
    </ligand>
</feature>
<feature type="active site" description="Proton donor" evidence="3">
    <location>
        <position position="179"/>
    </location>
</feature>
<feature type="binding site" evidence="4">
    <location>
        <position position="120"/>
    </location>
    <ligand>
        <name>substrate</name>
    </ligand>
</feature>
<reference evidence="5 6" key="1">
    <citation type="submission" date="2014-01" db="EMBL/GenBank/DDBJ databases">
        <title>Complete genome sequence of ionizing-radiation resistance bacterium Hymenobacter swuensis DY53.</title>
        <authorList>
            <person name="Jung J.-H."/>
            <person name="Jeong S.-W."/>
            <person name="Joe M.-H."/>
            <person name="Cho y.-j."/>
            <person name="Kim M.-K."/>
            <person name="Lim S.-Y."/>
        </authorList>
    </citation>
    <scope>NUCLEOTIDE SEQUENCE [LARGE SCALE GENOMIC DNA]</scope>
    <source>
        <strain evidence="5 6">DY53</strain>
    </source>
</reference>
<feature type="binding site" evidence="4">
    <location>
        <position position="179"/>
    </location>
    <ligand>
        <name>substrate</name>
    </ligand>
</feature>
<sequence length="398" mass="45359">MTAMLRPFSFPQWLLAFALVFGNLTAPAQQRRLNVKQEFARAGQQLTRLLQTHPDSTRFPYSSQPTGQLKDTPSGWWTSGFFGGTLWYMYEYTKQPQWQQAANRWTMAMAREQTNTSTHDLGFMLYCPFGNGLRLTKNPAYQPVLLNGAQSLATRFTPEVGLIKSWNEFQGYQYPVIIDNMMNLELLCWAARTSGDSTLRRLSITHADNTLKHHFRPDGSTYHVVCYDAQGQPLAKKTAQGAADNSAWARGQAWAIYGYTALYRDTRLTRYREQARKSADFFLNHPNLPADKIPYWDFNAPGIPREERDASAAAIVASALLELQQYCPAAEARRYRQAAEQMLVSLSSPAYRATLGENNNFLLKHCVAHKPANTEVDAPLTYADYYYLEALLRYDRLK</sequence>
<dbReference type="InterPro" id="IPR052369">
    <property type="entry name" value="UG_Glycosaminoglycan_Hydrolase"/>
</dbReference>
<dbReference type="PANTHER" id="PTHR36845:SF1">
    <property type="entry name" value="HYDROLASE, PUTATIVE (AFU_ORTHOLOGUE AFUA_7G05090)-RELATED"/>
    <property type="match status" value="1"/>
</dbReference>
<dbReference type="Pfam" id="PF07470">
    <property type="entry name" value="Glyco_hydro_88"/>
    <property type="match status" value="1"/>
</dbReference>
<dbReference type="InterPro" id="IPR010905">
    <property type="entry name" value="Glyco_hydro_88"/>
</dbReference>
<keyword evidence="6" id="KW-1185">Reference proteome</keyword>
<dbReference type="AlphaFoldDB" id="W8F6K0"/>
<evidence type="ECO:0000256" key="2">
    <source>
        <dbReference type="ARBA" id="ARBA00038358"/>
    </source>
</evidence>
<dbReference type="PATRIC" id="fig|1227739.3.peg.4205"/>
<organism evidence="5 6">
    <name type="scientific">Hymenobacter swuensis DY53</name>
    <dbReference type="NCBI Taxonomy" id="1227739"/>
    <lineage>
        <taxon>Bacteria</taxon>
        <taxon>Pseudomonadati</taxon>
        <taxon>Bacteroidota</taxon>
        <taxon>Cytophagia</taxon>
        <taxon>Cytophagales</taxon>
        <taxon>Hymenobacteraceae</taxon>
        <taxon>Hymenobacter</taxon>
    </lineage>
</organism>
<feature type="binding site" evidence="4">
    <location>
        <position position="238"/>
    </location>
    <ligand>
        <name>substrate</name>
    </ligand>
</feature>
<dbReference type="PANTHER" id="PTHR36845">
    <property type="entry name" value="HYDROLASE, PUTATIVE (AFU_ORTHOLOGUE AFUA_7G05090)-RELATED"/>
    <property type="match status" value="1"/>
</dbReference>
<dbReference type="EMBL" id="CP007145">
    <property type="protein sequence ID" value="AHJ99652.1"/>
    <property type="molecule type" value="Genomic_DNA"/>
</dbReference>
<dbReference type="InterPro" id="IPR008928">
    <property type="entry name" value="6-hairpin_glycosidase_sf"/>
</dbReference>